<accession>A0A518FT57</accession>
<evidence type="ECO:0000259" key="1">
    <source>
        <dbReference type="PROSITE" id="PS50994"/>
    </source>
</evidence>
<dbReference type="Proteomes" id="UP000320839">
    <property type="component" value="Chromosome"/>
</dbReference>
<dbReference type="EMBL" id="CP036317">
    <property type="protein sequence ID" value="QDV19529.1"/>
    <property type="molecule type" value="Genomic_DNA"/>
</dbReference>
<proteinExistence type="predicted"/>
<dbReference type="Gene3D" id="3.30.420.10">
    <property type="entry name" value="Ribonuclease H-like superfamily/Ribonuclease H"/>
    <property type="match status" value="1"/>
</dbReference>
<dbReference type="SUPFAM" id="SSF53098">
    <property type="entry name" value="Ribonuclease H-like"/>
    <property type="match status" value="1"/>
</dbReference>
<dbReference type="GO" id="GO:0003676">
    <property type="term" value="F:nucleic acid binding"/>
    <property type="evidence" value="ECO:0007669"/>
    <property type="project" value="InterPro"/>
</dbReference>
<dbReference type="GO" id="GO:0015074">
    <property type="term" value="P:DNA integration"/>
    <property type="evidence" value="ECO:0007669"/>
    <property type="project" value="InterPro"/>
</dbReference>
<protein>
    <submittedName>
        <fullName evidence="2">Integrase core domain protein</fullName>
    </submittedName>
</protein>
<reference evidence="2 3" key="1">
    <citation type="submission" date="2019-02" db="EMBL/GenBank/DDBJ databases">
        <title>Deep-cultivation of Planctomycetes and their phenomic and genomic characterization uncovers novel biology.</title>
        <authorList>
            <person name="Wiegand S."/>
            <person name="Jogler M."/>
            <person name="Boedeker C."/>
            <person name="Pinto D."/>
            <person name="Vollmers J."/>
            <person name="Rivas-Marin E."/>
            <person name="Kohn T."/>
            <person name="Peeters S.H."/>
            <person name="Heuer A."/>
            <person name="Rast P."/>
            <person name="Oberbeckmann S."/>
            <person name="Bunk B."/>
            <person name="Jeske O."/>
            <person name="Meyerdierks A."/>
            <person name="Storesund J.E."/>
            <person name="Kallscheuer N."/>
            <person name="Luecker S."/>
            <person name="Lage O.M."/>
            <person name="Pohl T."/>
            <person name="Merkel B.J."/>
            <person name="Hornburger P."/>
            <person name="Mueller R.-W."/>
            <person name="Bruemmer F."/>
            <person name="Labrenz M."/>
            <person name="Spormann A.M."/>
            <person name="Op den Camp H."/>
            <person name="Overmann J."/>
            <person name="Amann R."/>
            <person name="Jetten M.S.M."/>
            <person name="Mascher T."/>
            <person name="Medema M.H."/>
            <person name="Devos D.P."/>
            <person name="Kaster A.-K."/>
            <person name="Ovreas L."/>
            <person name="Rohde M."/>
            <person name="Galperin M.Y."/>
            <person name="Jogler C."/>
        </authorList>
    </citation>
    <scope>NUCLEOTIDE SEQUENCE [LARGE SCALE GENOMIC DNA]</scope>
    <source>
        <strain evidence="2 3">Pan153</strain>
    </source>
</reference>
<dbReference type="Pfam" id="PF13683">
    <property type="entry name" value="rve_3"/>
    <property type="match status" value="1"/>
</dbReference>
<dbReference type="InterPro" id="IPR036397">
    <property type="entry name" value="RNaseH_sf"/>
</dbReference>
<feature type="domain" description="Integrase catalytic" evidence="1">
    <location>
        <begin position="144"/>
        <end position="325"/>
    </location>
</feature>
<dbReference type="InterPro" id="IPR012337">
    <property type="entry name" value="RNaseH-like_sf"/>
</dbReference>
<dbReference type="RefSeq" id="WP_145457520.1">
    <property type="nucleotide sequence ID" value="NZ_CP036317.1"/>
</dbReference>
<evidence type="ECO:0000313" key="2">
    <source>
        <dbReference type="EMBL" id="QDV19529.1"/>
    </source>
</evidence>
<sequence length="325" mass="37301">MIQLFHPLLTLIATASDSLLAKYVLYLKNENRILRDRAPGEIHTKPHARAQLRKYGKPLEKAINELITIITPGTFHHWVREEKRSRKNKPIGRPGKSAVLRELILKISSETGFGYTRILGELRKLGISQVCRQTVKNILKEEEIGPSPKRSTGTWDQFLKAHAETLWACDFFTKRAATPRGLIDLYVLVFMHLETREFLATPSTRNPDSAWVTQQANAFVNQDTNRDEKPTSLIHDRDTKFSAEFKQLLKNKGIQPKMLPIRSPNLNARVERFVLTIKYEALNHFNAFGETQLDYLVLESVGSYNKYRAHNSREFLPPCCTEPPP</sequence>
<dbReference type="AlphaFoldDB" id="A0A518FT57"/>
<dbReference type="PROSITE" id="PS50994">
    <property type="entry name" value="INTEGRASE"/>
    <property type="match status" value="1"/>
</dbReference>
<gene>
    <name evidence="2" type="ORF">Pan153_41950</name>
</gene>
<dbReference type="InterPro" id="IPR001584">
    <property type="entry name" value="Integrase_cat-core"/>
</dbReference>
<dbReference type="OrthoDB" id="239066at2"/>
<evidence type="ECO:0000313" key="3">
    <source>
        <dbReference type="Proteomes" id="UP000320839"/>
    </source>
</evidence>
<organism evidence="2 3">
    <name type="scientific">Gimesia panareensis</name>
    <dbReference type="NCBI Taxonomy" id="2527978"/>
    <lineage>
        <taxon>Bacteria</taxon>
        <taxon>Pseudomonadati</taxon>
        <taxon>Planctomycetota</taxon>
        <taxon>Planctomycetia</taxon>
        <taxon>Planctomycetales</taxon>
        <taxon>Planctomycetaceae</taxon>
        <taxon>Gimesia</taxon>
    </lineage>
</organism>
<name>A0A518FT57_9PLAN</name>